<organism evidence="1 2">
    <name type="scientific">Escherichia coli</name>
    <dbReference type="NCBI Taxonomy" id="562"/>
    <lineage>
        <taxon>Bacteria</taxon>
        <taxon>Pseudomonadati</taxon>
        <taxon>Pseudomonadota</taxon>
        <taxon>Gammaproteobacteria</taxon>
        <taxon>Enterobacterales</taxon>
        <taxon>Enterobacteriaceae</taxon>
        <taxon>Escherichia</taxon>
    </lineage>
</organism>
<sequence length="150" mass="16275">MEGEGHENDKTRIDSSFCLLSGDVDLAKHLAEILPITCFVGEDWQQDFQPFDGGPVQSLSDAYSDYSVLLLIAAESEISVPEWLAHSEGTTVILIAEHNARLLNGPAGGAVALIHYLNEICHARETAVNDAFCRTLTRGSLAIPQCHLLS</sequence>
<reference evidence="1 2" key="1">
    <citation type="submission" date="2018-06" db="EMBL/GenBank/DDBJ databases">
        <authorList>
            <consortium name="Pathogen Informatics"/>
            <person name="Doyle S."/>
        </authorList>
    </citation>
    <scope>NUCLEOTIDE SEQUENCE [LARGE SCALE GENOMIC DNA]</scope>
    <source>
        <strain evidence="1 2">NCTC8603</strain>
    </source>
</reference>
<accession>A0AB38GXQ3</accession>
<dbReference type="Proteomes" id="UP000255153">
    <property type="component" value="Unassembled WGS sequence"/>
</dbReference>
<evidence type="ECO:0000313" key="1">
    <source>
        <dbReference type="EMBL" id="STK76016.1"/>
    </source>
</evidence>
<evidence type="ECO:0000313" key="2">
    <source>
        <dbReference type="Proteomes" id="UP000255153"/>
    </source>
</evidence>
<name>A0AB38GXQ3_ECOLX</name>
<dbReference type="EMBL" id="UGEE01000003">
    <property type="protein sequence ID" value="STK76016.1"/>
    <property type="molecule type" value="Genomic_DNA"/>
</dbReference>
<proteinExistence type="predicted"/>
<comment type="caution">
    <text evidence="1">The sequence shown here is derived from an EMBL/GenBank/DDBJ whole genome shotgun (WGS) entry which is preliminary data.</text>
</comment>
<dbReference type="AlphaFoldDB" id="A0AB38GXQ3"/>
<protein>
    <submittedName>
        <fullName evidence="1">Cobalamin biosynthesis protein CbiG</fullName>
    </submittedName>
</protein>
<gene>
    <name evidence="1" type="ORF">NCTC8603_01874</name>
</gene>